<dbReference type="PRINTS" id="PR01245">
    <property type="entry name" value="RAD1REC1"/>
</dbReference>
<reference evidence="7" key="1">
    <citation type="submission" date="2016-04" db="UniProtKB">
        <authorList>
            <consortium name="WormBaseParasite"/>
        </authorList>
    </citation>
    <scope>IDENTIFICATION</scope>
</reference>
<dbReference type="WBParaSite" id="SMUV_0000447801-mRNA-1">
    <property type="protein sequence ID" value="SMUV_0000447801-mRNA-1"/>
    <property type="gene ID" value="SMUV_0000447801"/>
</dbReference>
<dbReference type="GO" id="GO:0000077">
    <property type="term" value="P:DNA damage checkpoint signaling"/>
    <property type="evidence" value="ECO:0007669"/>
    <property type="project" value="InterPro"/>
</dbReference>
<comment type="subcellular location">
    <subcellularLocation>
        <location evidence="1">Nucleus</location>
    </subcellularLocation>
</comment>
<evidence type="ECO:0000313" key="7">
    <source>
        <dbReference type="WBParaSite" id="SMUV_0000447801-mRNA-1"/>
    </source>
</evidence>
<dbReference type="PANTHER" id="PTHR10870:SF0">
    <property type="entry name" value="CELL CYCLE CHECKPOINT PROTEIN RAD1"/>
    <property type="match status" value="1"/>
</dbReference>
<keyword evidence="4" id="KW-0234">DNA repair</keyword>
<dbReference type="CDD" id="cd00577">
    <property type="entry name" value="PCNA"/>
    <property type="match status" value="1"/>
</dbReference>
<evidence type="ECO:0000256" key="4">
    <source>
        <dbReference type="ARBA" id="ARBA00023204"/>
    </source>
</evidence>
<comment type="similarity">
    <text evidence="2">Belongs to the rad1 family.</text>
</comment>
<dbReference type="InterPro" id="IPR003021">
    <property type="entry name" value="Rad1_Rec1_Rad17"/>
</dbReference>
<keyword evidence="3" id="KW-0227">DNA damage</keyword>
<evidence type="ECO:0000256" key="3">
    <source>
        <dbReference type="ARBA" id="ARBA00022763"/>
    </source>
</evidence>
<keyword evidence="6" id="KW-1185">Reference proteome</keyword>
<dbReference type="Gene3D" id="3.70.10.10">
    <property type="match status" value="1"/>
</dbReference>
<evidence type="ECO:0000256" key="5">
    <source>
        <dbReference type="ARBA" id="ARBA00023242"/>
    </source>
</evidence>
<dbReference type="PRINTS" id="PR01246">
    <property type="entry name" value="RAD1REPAIR"/>
</dbReference>
<evidence type="ECO:0000256" key="2">
    <source>
        <dbReference type="ARBA" id="ARBA00010991"/>
    </source>
</evidence>
<protein>
    <submittedName>
        <fullName evidence="7">Cell cycle checkpoint protein RAD1</fullName>
    </submittedName>
</protein>
<dbReference type="InterPro" id="IPR046938">
    <property type="entry name" value="DNA_clamp_sf"/>
</dbReference>
<sequence>MNVGNDALSTQRHVFELKLDNALDFQHVVKALIFREYATFDVSSNGLRLIVDDQSCLQSVAYIQKEIFSLFQIGESTVSLRIPIAVLAESLSVFGSGNNVALKMTYDGEGEPLKIMLEKDGIVVKCIIRTQNPDVILDFDFGAFGILAKVILKPQKLKEVLQDLDASSPTVDIKVSRHGIYVSTEGEMGKIRAEFPQRSEQIEHLDCSEDVEHKYRLALIKRMLPSLTLSQKVSLRIDSRGVLSLQFMIESSESSHIFIEFFCVPDAEVFDDRLDGTDKA</sequence>
<organism evidence="6 7">
    <name type="scientific">Syphacia muris</name>
    <dbReference type="NCBI Taxonomy" id="451379"/>
    <lineage>
        <taxon>Eukaryota</taxon>
        <taxon>Metazoa</taxon>
        <taxon>Ecdysozoa</taxon>
        <taxon>Nematoda</taxon>
        <taxon>Chromadorea</taxon>
        <taxon>Rhabditida</taxon>
        <taxon>Spirurina</taxon>
        <taxon>Oxyuridomorpha</taxon>
        <taxon>Oxyuroidea</taxon>
        <taxon>Oxyuridae</taxon>
        <taxon>Syphacia</taxon>
    </lineage>
</organism>
<dbReference type="STRING" id="451379.A0A158R4U6"/>
<proteinExistence type="inferred from homology"/>
<dbReference type="GO" id="GO:0006281">
    <property type="term" value="P:DNA repair"/>
    <property type="evidence" value="ECO:0007669"/>
    <property type="project" value="UniProtKB-KW"/>
</dbReference>
<dbReference type="Proteomes" id="UP000046393">
    <property type="component" value="Unplaced"/>
</dbReference>
<keyword evidence="5" id="KW-0539">Nucleus</keyword>
<name>A0A158R4U6_9BILA</name>
<dbReference type="Pfam" id="PF02144">
    <property type="entry name" value="Rad1"/>
    <property type="match status" value="1"/>
</dbReference>
<dbReference type="SUPFAM" id="SSF55979">
    <property type="entry name" value="DNA clamp"/>
    <property type="match status" value="2"/>
</dbReference>
<evidence type="ECO:0000313" key="6">
    <source>
        <dbReference type="Proteomes" id="UP000046393"/>
    </source>
</evidence>
<evidence type="ECO:0000256" key="1">
    <source>
        <dbReference type="ARBA" id="ARBA00004123"/>
    </source>
</evidence>
<accession>A0A158R4U6</accession>
<dbReference type="InterPro" id="IPR003011">
    <property type="entry name" value="Cell_cycle_checkpoint_Rad1"/>
</dbReference>
<dbReference type="PANTHER" id="PTHR10870">
    <property type="entry name" value="CELL CYCLE CHECKPOINT PROTEIN RAD1"/>
    <property type="match status" value="1"/>
</dbReference>
<dbReference type="GO" id="GO:0030896">
    <property type="term" value="C:checkpoint clamp complex"/>
    <property type="evidence" value="ECO:0007669"/>
    <property type="project" value="TreeGrafter"/>
</dbReference>
<dbReference type="AlphaFoldDB" id="A0A158R4U6"/>